<feature type="transmembrane region" description="Helical" evidence="2">
    <location>
        <begin position="67"/>
        <end position="89"/>
    </location>
</feature>
<name>A0A0H1RID5_9HYPH</name>
<dbReference type="RefSeq" id="WP_047187052.1">
    <property type="nucleotide sequence ID" value="NZ_LCYG01000003.1"/>
</dbReference>
<proteinExistence type="predicted"/>
<sequence length="90" mass="10167">MNPQSSRHPSYSAGDHRYGQSRSSVRSSFCIMPHRPRPERNASFIFGRSDSRIRPLLNQAERNRMHLWSMVIALTSSAAGTALLLTAILR</sequence>
<keyword evidence="2" id="KW-1133">Transmembrane helix</keyword>
<comment type="caution">
    <text evidence="3">The sequence shown here is derived from an EMBL/GenBank/DDBJ whole genome shotgun (WGS) entry which is preliminary data.</text>
</comment>
<dbReference type="Proteomes" id="UP000035489">
    <property type="component" value="Unassembled WGS sequence"/>
</dbReference>
<evidence type="ECO:0000313" key="4">
    <source>
        <dbReference type="Proteomes" id="UP000035489"/>
    </source>
</evidence>
<gene>
    <name evidence="3" type="ORF">AA309_00675</name>
</gene>
<dbReference type="EMBL" id="LCYG01000003">
    <property type="protein sequence ID" value="KLK95000.1"/>
    <property type="molecule type" value="Genomic_DNA"/>
</dbReference>
<keyword evidence="4" id="KW-1185">Reference proteome</keyword>
<dbReference type="AlphaFoldDB" id="A0A0H1RID5"/>
<protein>
    <submittedName>
        <fullName evidence="3">Uncharacterized protein</fullName>
    </submittedName>
</protein>
<dbReference type="PATRIC" id="fig|1225564.3.peg.3229"/>
<reference evidence="3 4" key="1">
    <citation type="submission" date="2015-05" db="EMBL/GenBank/DDBJ databases">
        <title>Draft genome sequence of Microvirga vignae strain BR3299, a novel nitrogen fixing bacteria isolated from Brazil semi-aired region.</title>
        <authorList>
            <person name="Zilli J.E."/>
            <person name="Passos S.R."/>
            <person name="Leite J."/>
            <person name="Baldani J.I."/>
            <person name="Xavier G.R."/>
            <person name="Rumjaneck N.G."/>
            <person name="Simoes-Araujo J.L."/>
        </authorList>
    </citation>
    <scope>NUCLEOTIDE SEQUENCE [LARGE SCALE GENOMIC DNA]</scope>
    <source>
        <strain evidence="3 4">BR3299</strain>
    </source>
</reference>
<keyword evidence="2" id="KW-0472">Membrane</keyword>
<accession>A0A0H1RID5</accession>
<organism evidence="3 4">
    <name type="scientific">Microvirga vignae</name>
    <dbReference type="NCBI Taxonomy" id="1225564"/>
    <lineage>
        <taxon>Bacteria</taxon>
        <taxon>Pseudomonadati</taxon>
        <taxon>Pseudomonadota</taxon>
        <taxon>Alphaproteobacteria</taxon>
        <taxon>Hyphomicrobiales</taxon>
        <taxon>Methylobacteriaceae</taxon>
        <taxon>Microvirga</taxon>
    </lineage>
</organism>
<evidence type="ECO:0000313" key="3">
    <source>
        <dbReference type="EMBL" id="KLK95000.1"/>
    </source>
</evidence>
<dbReference type="OrthoDB" id="8020601at2"/>
<keyword evidence="2" id="KW-0812">Transmembrane</keyword>
<evidence type="ECO:0000256" key="2">
    <source>
        <dbReference type="SAM" id="Phobius"/>
    </source>
</evidence>
<evidence type="ECO:0000256" key="1">
    <source>
        <dbReference type="SAM" id="MobiDB-lite"/>
    </source>
</evidence>
<feature type="region of interest" description="Disordered" evidence="1">
    <location>
        <begin position="1"/>
        <end position="24"/>
    </location>
</feature>